<evidence type="ECO:0000313" key="2">
    <source>
        <dbReference type="Proteomes" id="UP001160625"/>
    </source>
</evidence>
<protein>
    <submittedName>
        <fullName evidence="1">Uncharacterized protein</fullName>
    </submittedName>
</protein>
<dbReference type="EMBL" id="JARYGZ010000001">
    <property type="protein sequence ID" value="MDH7638743.1"/>
    <property type="molecule type" value="Genomic_DNA"/>
</dbReference>
<proteinExistence type="predicted"/>
<organism evidence="1 2">
    <name type="scientific">Sphingomonas oryzagri</name>
    <dbReference type="NCBI Taxonomy" id="3042314"/>
    <lineage>
        <taxon>Bacteria</taxon>
        <taxon>Pseudomonadati</taxon>
        <taxon>Pseudomonadota</taxon>
        <taxon>Alphaproteobacteria</taxon>
        <taxon>Sphingomonadales</taxon>
        <taxon>Sphingomonadaceae</taxon>
        <taxon>Sphingomonas</taxon>
    </lineage>
</organism>
<dbReference type="RefSeq" id="WP_281044024.1">
    <property type="nucleotide sequence ID" value="NZ_JARYGZ010000001.1"/>
</dbReference>
<reference evidence="1" key="1">
    <citation type="submission" date="2023-04" db="EMBL/GenBank/DDBJ databases">
        <title>Sphingomonas sp. MAHUQ-71 isolated from rice field.</title>
        <authorList>
            <person name="Huq M.A."/>
        </authorList>
    </citation>
    <scope>NUCLEOTIDE SEQUENCE</scope>
    <source>
        <strain evidence="1">MAHUQ-71</strain>
    </source>
</reference>
<gene>
    <name evidence="1" type="ORF">QGN17_08375</name>
</gene>
<dbReference type="Proteomes" id="UP001160625">
    <property type="component" value="Unassembled WGS sequence"/>
</dbReference>
<evidence type="ECO:0000313" key="1">
    <source>
        <dbReference type="EMBL" id="MDH7638743.1"/>
    </source>
</evidence>
<sequence>MPIALDQQATLLDLDGTAPLVAPLSECIRHFAALKASAKADHRILLTQPVPRKDRPTRRWILNPDDIEALAAEQAQG</sequence>
<accession>A0ABT6N0X1</accession>
<keyword evidence="2" id="KW-1185">Reference proteome</keyword>
<name>A0ABT6N0X1_9SPHN</name>
<comment type="caution">
    <text evidence="1">The sequence shown here is derived from an EMBL/GenBank/DDBJ whole genome shotgun (WGS) entry which is preliminary data.</text>
</comment>